<reference evidence="1" key="1">
    <citation type="submission" date="2018-05" db="EMBL/GenBank/DDBJ databases">
        <authorList>
            <person name="Lanie J.A."/>
            <person name="Ng W.-L."/>
            <person name="Kazmierczak K.M."/>
            <person name="Andrzejewski T.M."/>
            <person name="Davidsen T.M."/>
            <person name="Wayne K.J."/>
            <person name="Tettelin H."/>
            <person name="Glass J.I."/>
            <person name="Rusch D."/>
            <person name="Podicherti R."/>
            <person name="Tsui H.-C.T."/>
            <person name="Winkler M.E."/>
        </authorList>
    </citation>
    <scope>NUCLEOTIDE SEQUENCE</scope>
</reference>
<sequence length="205" mass="23288">MRICKECIQPDTRPGIFFDNEGVCGACIWEHEKKILDWKERELELNKIIENAKSKRSLYDCAIGVSGGKDSTFQALTARDRFGLKCLLVNYQPENITTIGERNIENLKNLGFDVVTIRPNPQIMKKLIRYDFFKNLNPVKPTEFSLFSSTYIIAEKFHIPLIIQGENPGLVLGTRLTGVGTDSNALKANEMHTLSSGWEVYTEIE</sequence>
<accession>A0A382K2F1</accession>
<dbReference type="InterPro" id="IPR014729">
    <property type="entry name" value="Rossmann-like_a/b/a_fold"/>
</dbReference>
<organism evidence="1">
    <name type="scientific">marine metagenome</name>
    <dbReference type="NCBI Taxonomy" id="408172"/>
    <lineage>
        <taxon>unclassified sequences</taxon>
        <taxon>metagenomes</taxon>
        <taxon>ecological metagenomes</taxon>
    </lineage>
</organism>
<gene>
    <name evidence="1" type="ORF">METZ01_LOCUS271242</name>
</gene>
<evidence type="ECO:0008006" key="2">
    <source>
        <dbReference type="Google" id="ProtNLM"/>
    </source>
</evidence>
<evidence type="ECO:0000313" key="1">
    <source>
        <dbReference type="EMBL" id="SVC18388.1"/>
    </source>
</evidence>
<proteinExistence type="predicted"/>
<dbReference type="SUPFAM" id="SSF52402">
    <property type="entry name" value="Adenine nucleotide alpha hydrolases-like"/>
    <property type="match status" value="1"/>
</dbReference>
<dbReference type="AlphaFoldDB" id="A0A382K2F1"/>
<name>A0A382K2F1_9ZZZZ</name>
<feature type="non-terminal residue" evidence="1">
    <location>
        <position position="205"/>
    </location>
</feature>
<dbReference type="EMBL" id="UINC01077861">
    <property type="protein sequence ID" value="SVC18388.1"/>
    <property type="molecule type" value="Genomic_DNA"/>
</dbReference>
<dbReference type="Gene3D" id="3.40.50.620">
    <property type="entry name" value="HUPs"/>
    <property type="match status" value="1"/>
</dbReference>
<protein>
    <recommendedName>
        <fullName evidence="2">N-acetyl sugar amidotransferase</fullName>
    </recommendedName>
</protein>